<sequence length="385" mass="46189">MKFAIVINTYVRINKDIIDYFDHPTLLEKFEEQNTLHKTIESINKLNLDLDDELSVYVFSVAAHEDTSKDDEIREKTEKILKKSKFKYYIYTNTDIKEYRKKYNSEFFSTKGYSEIRNQGFLFSIMNNEDVIIQIDDDELLRENYIIKTKEILNNNPDKYLITAPYEKDGTIRILGEDELKSWKKSKSMDEDIVRLSKDNSLKESIFGFGGNMIIRKEYAEKMFYPLEIPRGEDFALLLASRLIYENGNEYAKIEPKNSMFKTYYCSEKDITIIHEPPYVPAEDFVFYVEKNLKRFILEWLMIKGQSAFTFEDLKKYSLYLYEMIGYEDFRAKIKEILNELKRKYQNIDKLEKEILGYFDKYSKINRFEEYKKKQKEYIELVKSL</sequence>
<reference evidence="2 3" key="1">
    <citation type="submission" date="2021-02" db="EMBL/GenBank/DDBJ databases">
        <title>Characterization of Marinitoga sp. nov. str. BP5-C20A.</title>
        <authorList>
            <person name="Erauso G."/>
            <person name="Postec A."/>
        </authorList>
    </citation>
    <scope>NUCLEOTIDE SEQUENCE [LARGE SCALE GENOMIC DNA]</scope>
    <source>
        <strain evidence="2 3">BP5-C20A</strain>
    </source>
</reference>
<organism evidence="2 3">
    <name type="scientific">Marinitoga aeolica</name>
    <dbReference type="NCBI Taxonomy" id="2809031"/>
    <lineage>
        <taxon>Bacteria</taxon>
        <taxon>Thermotogati</taxon>
        <taxon>Thermotogota</taxon>
        <taxon>Thermotogae</taxon>
        <taxon>Petrotogales</taxon>
        <taxon>Petrotogaceae</taxon>
        <taxon>Marinitoga</taxon>
    </lineage>
</organism>
<feature type="coiled-coil region" evidence="1">
    <location>
        <begin position="327"/>
        <end position="354"/>
    </location>
</feature>
<dbReference type="RefSeq" id="WP_280998523.1">
    <property type="nucleotide sequence ID" value="NZ_CP069362.1"/>
</dbReference>
<dbReference type="SUPFAM" id="SSF53448">
    <property type="entry name" value="Nucleotide-diphospho-sugar transferases"/>
    <property type="match status" value="1"/>
</dbReference>
<evidence type="ECO:0000313" key="3">
    <source>
        <dbReference type="Proteomes" id="UP001232493"/>
    </source>
</evidence>
<accession>A0ABY8PPX9</accession>
<evidence type="ECO:0000256" key="1">
    <source>
        <dbReference type="SAM" id="Coils"/>
    </source>
</evidence>
<evidence type="ECO:0008006" key="4">
    <source>
        <dbReference type="Google" id="ProtNLM"/>
    </source>
</evidence>
<keyword evidence="1" id="KW-0175">Coiled coil</keyword>
<keyword evidence="3" id="KW-1185">Reference proteome</keyword>
<dbReference type="EMBL" id="CP069362">
    <property type="protein sequence ID" value="WGS64682.1"/>
    <property type="molecule type" value="Genomic_DNA"/>
</dbReference>
<dbReference type="InterPro" id="IPR029044">
    <property type="entry name" value="Nucleotide-diphossugar_trans"/>
</dbReference>
<protein>
    <recommendedName>
        <fullName evidence="4">Glycosyl transferase family 2</fullName>
    </recommendedName>
</protein>
<dbReference type="Proteomes" id="UP001232493">
    <property type="component" value="Chromosome"/>
</dbReference>
<name>A0ABY8PPX9_9BACT</name>
<evidence type="ECO:0000313" key="2">
    <source>
        <dbReference type="EMBL" id="WGS64682.1"/>
    </source>
</evidence>
<proteinExistence type="predicted"/>
<gene>
    <name evidence="2" type="ORF">JRV97_10000</name>
</gene>
<dbReference type="Gene3D" id="3.90.550.10">
    <property type="entry name" value="Spore Coat Polysaccharide Biosynthesis Protein SpsA, Chain A"/>
    <property type="match status" value="1"/>
</dbReference>